<proteinExistence type="predicted"/>
<feature type="non-terminal residue" evidence="2">
    <location>
        <position position="69"/>
    </location>
</feature>
<feature type="non-terminal residue" evidence="2">
    <location>
        <position position="1"/>
    </location>
</feature>
<dbReference type="EMBL" id="KK116532">
    <property type="protein sequence ID" value="KFM68039.1"/>
    <property type="molecule type" value="Genomic_DNA"/>
</dbReference>
<name>A0A087TSF0_STEMI</name>
<sequence>LVKEYERVREVKLEKEKTVKESGETTEKTVFTEIQESVKVEETKGPVSDPFSSKKEKSKSSFFPSFSKV</sequence>
<dbReference type="AlphaFoldDB" id="A0A087TSF0"/>
<keyword evidence="3" id="KW-1185">Reference proteome</keyword>
<feature type="region of interest" description="Disordered" evidence="1">
    <location>
        <begin position="40"/>
        <end position="69"/>
    </location>
</feature>
<dbReference type="Proteomes" id="UP000054359">
    <property type="component" value="Unassembled WGS sequence"/>
</dbReference>
<evidence type="ECO:0000313" key="3">
    <source>
        <dbReference type="Proteomes" id="UP000054359"/>
    </source>
</evidence>
<protein>
    <submittedName>
        <fullName evidence="2">Uncharacterized protein</fullName>
    </submittedName>
</protein>
<reference evidence="2 3" key="1">
    <citation type="submission" date="2013-11" db="EMBL/GenBank/DDBJ databases">
        <title>Genome sequencing of Stegodyphus mimosarum.</title>
        <authorList>
            <person name="Bechsgaard J."/>
        </authorList>
    </citation>
    <scope>NUCLEOTIDE SEQUENCE [LARGE SCALE GENOMIC DNA]</scope>
</reference>
<gene>
    <name evidence="2" type="ORF">X975_05357</name>
</gene>
<evidence type="ECO:0000256" key="1">
    <source>
        <dbReference type="SAM" id="MobiDB-lite"/>
    </source>
</evidence>
<accession>A0A087TSF0</accession>
<feature type="compositionally biased region" description="Low complexity" evidence="1">
    <location>
        <begin position="60"/>
        <end position="69"/>
    </location>
</feature>
<evidence type="ECO:0000313" key="2">
    <source>
        <dbReference type="EMBL" id="KFM68039.1"/>
    </source>
</evidence>
<organism evidence="2 3">
    <name type="scientific">Stegodyphus mimosarum</name>
    <name type="common">African social velvet spider</name>
    <dbReference type="NCBI Taxonomy" id="407821"/>
    <lineage>
        <taxon>Eukaryota</taxon>
        <taxon>Metazoa</taxon>
        <taxon>Ecdysozoa</taxon>
        <taxon>Arthropoda</taxon>
        <taxon>Chelicerata</taxon>
        <taxon>Arachnida</taxon>
        <taxon>Araneae</taxon>
        <taxon>Araneomorphae</taxon>
        <taxon>Entelegynae</taxon>
        <taxon>Eresoidea</taxon>
        <taxon>Eresidae</taxon>
        <taxon>Stegodyphus</taxon>
    </lineage>
</organism>